<name>A0A6J5QJ63_9CAUD</name>
<reference evidence="1" key="1">
    <citation type="submission" date="2020-05" db="EMBL/GenBank/DDBJ databases">
        <authorList>
            <person name="Chiriac C."/>
            <person name="Salcher M."/>
            <person name="Ghai R."/>
            <person name="Kavagutti S V."/>
        </authorList>
    </citation>
    <scope>NUCLEOTIDE SEQUENCE</scope>
</reference>
<evidence type="ECO:0000313" key="2">
    <source>
        <dbReference type="EMBL" id="CAB4187842.1"/>
    </source>
</evidence>
<evidence type="ECO:0000313" key="1">
    <source>
        <dbReference type="EMBL" id="CAB4183782.1"/>
    </source>
</evidence>
<dbReference type="EMBL" id="LR797324">
    <property type="protein sequence ID" value="CAB4202700.1"/>
    <property type="molecule type" value="Genomic_DNA"/>
</dbReference>
<protein>
    <submittedName>
        <fullName evidence="1">Uncharacterized protein</fullName>
    </submittedName>
</protein>
<dbReference type="EMBL" id="LR797118">
    <property type="protein sequence ID" value="CAB4187842.1"/>
    <property type="molecule type" value="Genomic_DNA"/>
</dbReference>
<dbReference type="EMBL" id="LR797417">
    <property type="protein sequence ID" value="CAB4214794.1"/>
    <property type="molecule type" value="Genomic_DNA"/>
</dbReference>
<gene>
    <name evidence="1" type="ORF">UFOVP1107_22</name>
    <name evidence="2" type="ORF">UFOVP1171_14</name>
    <name evidence="3" type="ORF">UFOVP1375_29</name>
    <name evidence="4" type="ORF">UFOVP1471_17</name>
</gene>
<organism evidence="1">
    <name type="scientific">uncultured Caudovirales phage</name>
    <dbReference type="NCBI Taxonomy" id="2100421"/>
    <lineage>
        <taxon>Viruses</taxon>
        <taxon>Duplodnaviria</taxon>
        <taxon>Heunggongvirae</taxon>
        <taxon>Uroviricota</taxon>
        <taxon>Caudoviricetes</taxon>
        <taxon>Peduoviridae</taxon>
        <taxon>Maltschvirus</taxon>
        <taxon>Maltschvirus maltsch</taxon>
    </lineage>
</organism>
<accession>A0A6J5QJ63</accession>
<proteinExistence type="predicted"/>
<sequence>MAKLKVHGAEVGTIYTTTGAKRYMSDSVILKNIGFGWKLYGKVKPGIDPAEAFARAKAKREALLIEHPNFAAYVRELHDMAGLAKRWKLHAAVSAMPDDCDGVWSEACDGYGDNIHAGIDEIAKLCRLYLIALTEAESMKKAA</sequence>
<evidence type="ECO:0000313" key="3">
    <source>
        <dbReference type="EMBL" id="CAB4202700.1"/>
    </source>
</evidence>
<dbReference type="EMBL" id="LR797050">
    <property type="protein sequence ID" value="CAB4183782.1"/>
    <property type="molecule type" value="Genomic_DNA"/>
</dbReference>
<evidence type="ECO:0000313" key="4">
    <source>
        <dbReference type="EMBL" id="CAB4214794.1"/>
    </source>
</evidence>